<dbReference type="InterPro" id="IPR017871">
    <property type="entry name" value="ABC_transporter-like_CS"/>
</dbReference>
<evidence type="ECO:0000256" key="1">
    <source>
        <dbReference type="ARBA" id="ARBA00022448"/>
    </source>
</evidence>
<dbReference type="Gene3D" id="3.40.50.300">
    <property type="entry name" value="P-loop containing nucleotide triphosphate hydrolases"/>
    <property type="match status" value="1"/>
</dbReference>
<dbReference type="OrthoDB" id="9780431at2"/>
<dbReference type="GO" id="GO:0016887">
    <property type="term" value="F:ATP hydrolysis activity"/>
    <property type="evidence" value="ECO:0007669"/>
    <property type="project" value="InterPro"/>
</dbReference>
<dbReference type="Proteomes" id="UP000471031">
    <property type="component" value="Unassembled WGS sequence"/>
</dbReference>
<gene>
    <name evidence="5" type="ORF">GTO89_00150</name>
</gene>
<dbReference type="PANTHER" id="PTHR42781:SF4">
    <property type="entry name" value="SPERMIDINE_PUTRESCINE IMPORT ATP-BINDING PROTEIN POTA"/>
    <property type="match status" value="1"/>
</dbReference>
<evidence type="ECO:0000313" key="5">
    <source>
        <dbReference type="EMBL" id="MZP41442.1"/>
    </source>
</evidence>
<dbReference type="InterPro" id="IPR027417">
    <property type="entry name" value="P-loop_NTPase"/>
</dbReference>
<proteinExistence type="predicted"/>
<dbReference type="PROSITE" id="PS50893">
    <property type="entry name" value="ABC_TRANSPORTER_2"/>
    <property type="match status" value="1"/>
</dbReference>
<evidence type="ECO:0000313" key="6">
    <source>
        <dbReference type="Proteomes" id="UP000471031"/>
    </source>
</evidence>
<comment type="caution">
    <text evidence="5">The sequence shown here is derived from an EMBL/GenBank/DDBJ whole genome shotgun (WGS) entry which is preliminary data.</text>
</comment>
<dbReference type="EMBL" id="WXEX01000001">
    <property type="protein sequence ID" value="MZP41442.1"/>
    <property type="molecule type" value="Genomic_DNA"/>
</dbReference>
<keyword evidence="2" id="KW-0547">Nucleotide-binding</keyword>
<reference evidence="5 6" key="1">
    <citation type="submission" date="2020-01" db="EMBL/GenBank/DDBJ databases">
        <title>Whole genome sequence of Heliobacterium gestii DSM 11169.</title>
        <authorList>
            <person name="Kyndt J.A."/>
            <person name="Meyer T.E."/>
        </authorList>
    </citation>
    <scope>NUCLEOTIDE SEQUENCE [LARGE SCALE GENOMIC DNA]</scope>
    <source>
        <strain evidence="5 6">DSM 11169</strain>
    </source>
</reference>
<dbReference type="RefSeq" id="WP_161260038.1">
    <property type="nucleotide sequence ID" value="NZ_JAFBDC010000001.1"/>
</dbReference>
<dbReference type="SMART" id="SM00382">
    <property type="entry name" value="AAA"/>
    <property type="match status" value="1"/>
</dbReference>
<dbReference type="AlphaFoldDB" id="A0A845L4D9"/>
<dbReference type="Pfam" id="PF00005">
    <property type="entry name" value="ABC_tran"/>
    <property type="match status" value="1"/>
</dbReference>
<dbReference type="InterPro" id="IPR003593">
    <property type="entry name" value="AAA+_ATPase"/>
</dbReference>
<evidence type="ECO:0000259" key="4">
    <source>
        <dbReference type="PROSITE" id="PS50893"/>
    </source>
</evidence>
<keyword evidence="1" id="KW-0813">Transport</keyword>
<dbReference type="GO" id="GO:0005524">
    <property type="term" value="F:ATP binding"/>
    <property type="evidence" value="ECO:0007669"/>
    <property type="project" value="UniProtKB-KW"/>
</dbReference>
<sequence length="288" mass="31422">MPDICAALEMVEVIKNRRSLLQIDDLQFHVGQITAVIGPNGAGKSTLLKVLHGLERPTAGTVRFRGRPLGGSDLLENRRRIAMVFQSPCLFQTTVYENIAAGLRIRGVRRSGIAPVVHRWAARFGVAHLLERQARHLSGGEAQRVALARALACGPELFLLDEPFASLDPPTRDALCRELREVIKEEGITAVIVTHVMEEVFLLADRALMLSSGRVVQDGTPEELLARPVNSEVADFVGKRRILLGRVVARTGETVVVDTPEGSFQLPVAAGGEGTFLLCLREGEETIE</sequence>
<dbReference type="SUPFAM" id="SSF52540">
    <property type="entry name" value="P-loop containing nucleoside triphosphate hydrolases"/>
    <property type="match status" value="1"/>
</dbReference>
<keyword evidence="6" id="KW-1185">Reference proteome</keyword>
<dbReference type="InterPro" id="IPR003439">
    <property type="entry name" value="ABC_transporter-like_ATP-bd"/>
</dbReference>
<dbReference type="PROSITE" id="PS00211">
    <property type="entry name" value="ABC_TRANSPORTER_1"/>
    <property type="match status" value="1"/>
</dbReference>
<protein>
    <submittedName>
        <fullName evidence="5">ATP-binding cassette domain-containing protein</fullName>
    </submittedName>
</protein>
<dbReference type="InterPro" id="IPR050093">
    <property type="entry name" value="ABC_SmlMolc_Importer"/>
</dbReference>
<accession>A0A845L4D9</accession>
<feature type="domain" description="ABC transporter" evidence="4">
    <location>
        <begin position="6"/>
        <end position="237"/>
    </location>
</feature>
<dbReference type="PANTHER" id="PTHR42781">
    <property type="entry name" value="SPERMIDINE/PUTRESCINE IMPORT ATP-BINDING PROTEIN POTA"/>
    <property type="match status" value="1"/>
</dbReference>
<evidence type="ECO:0000256" key="2">
    <source>
        <dbReference type="ARBA" id="ARBA00022741"/>
    </source>
</evidence>
<evidence type="ECO:0000256" key="3">
    <source>
        <dbReference type="ARBA" id="ARBA00022840"/>
    </source>
</evidence>
<organism evidence="5 6">
    <name type="scientific">Heliomicrobium gestii</name>
    <name type="common">Heliobacterium gestii</name>
    <dbReference type="NCBI Taxonomy" id="2699"/>
    <lineage>
        <taxon>Bacteria</taxon>
        <taxon>Bacillati</taxon>
        <taxon>Bacillota</taxon>
        <taxon>Clostridia</taxon>
        <taxon>Eubacteriales</taxon>
        <taxon>Heliobacteriaceae</taxon>
        <taxon>Heliomicrobium</taxon>
    </lineage>
</organism>
<keyword evidence="3 5" id="KW-0067">ATP-binding</keyword>
<name>A0A845L4D9_HELGE</name>